<comment type="similarity">
    <text evidence="1">Belongs to the LOB domain-containing protein family.</text>
</comment>
<evidence type="ECO:0000259" key="3">
    <source>
        <dbReference type="PROSITE" id="PS50891"/>
    </source>
</evidence>
<keyword evidence="5" id="KW-1185">Reference proteome</keyword>
<dbReference type="GO" id="GO:0010468">
    <property type="term" value="P:regulation of gene expression"/>
    <property type="evidence" value="ECO:0007669"/>
    <property type="project" value="TreeGrafter"/>
</dbReference>
<organism evidence="4 5">
    <name type="scientific">Populus tomentosa</name>
    <name type="common">Chinese white poplar</name>
    <dbReference type="NCBI Taxonomy" id="118781"/>
    <lineage>
        <taxon>Eukaryota</taxon>
        <taxon>Viridiplantae</taxon>
        <taxon>Streptophyta</taxon>
        <taxon>Embryophyta</taxon>
        <taxon>Tracheophyta</taxon>
        <taxon>Spermatophyta</taxon>
        <taxon>Magnoliopsida</taxon>
        <taxon>eudicotyledons</taxon>
        <taxon>Gunneridae</taxon>
        <taxon>Pentapetalae</taxon>
        <taxon>rosids</taxon>
        <taxon>fabids</taxon>
        <taxon>Malpighiales</taxon>
        <taxon>Salicaceae</taxon>
        <taxon>Saliceae</taxon>
        <taxon>Populus</taxon>
    </lineage>
</organism>
<dbReference type="Proteomes" id="UP000886885">
    <property type="component" value="Chromosome 12A"/>
</dbReference>
<accession>A0A8X7YNE8</accession>
<feature type="domain" description="LOB" evidence="3">
    <location>
        <begin position="48"/>
        <end position="154"/>
    </location>
</feature>
<dbReference type="PANTHER" id="PTHR31304">
    <property type="entry name" value="LOB DOMAIN-CONTAINING PROTEIN 38"/>
    <property type="match status" value="1"/>
</dbReference>
<feature type="compositionally biased region" description="Basic residues" evidence="2">
    <location>
        <begin position="187"/>
        <end position="203"/>
    </location>
</feature>
<dbReference type="Pfam" id="PF03195">
    <property type="entry name" value="LOB"/>
    <property type="match status" value="1"/>
</dbReference>
<evidence type="ECO:0000313" key="4">
    <source>
        <dbReference type="EMBL" id="KAG6753901.1"/>
    </source>
</evidence>
<gene>
    <name evidence="4" type="ORF">POTOM_041905</name>
</gene>
<dbReference type="InterPro" id="IPR004883">
    <property type="entry name" value="LOB"/>
</dbReference>
<feature type="region of interest" description="Disordered" evidence="2">
    <location>
        <begin position="234"/>
        <end position="269"/>
    </location>
</feature>
<feature type="region of interest" description="Disordered" evidence="2">
    <location>
        <begin position="161"/>
        <end position="205"/>
    </location>
</feature>
<dbReference type="EMBL" id="JAAWWB010000023">
    <property type="protein sequence ID" value="KAG6753901.1"/>
    <property type="molecule type" value="Genomic_DNA"/>
</dbReference>
<proteinExistence type="inferred from homology"/>
<protein>
    <recommendedName>
        <fullName evidence="3">LOB domain-containing protein</fullName>
    </recommendedName>
</protein>
<feature type="compositionally biased region" description="Basic and acidic residues" evidence="2">
    <location>
        <begin position="168"/>
        <end position="178"/>
    </location>
</feature>
<evidence type="ECO:0000313" key="5">
    <source>
        <dbReference type="Proteomes" id="UP000886885"/>
    </source>
</evidence>
<evidence type="ECO:0000256" key="2">
    <source>
        <dbReference type="SAM" id="MobiDB-lite"/>
    </source>
</evidence>
<dbReference type="PANTHER" id="PTHR31304:SF9">
    <property type="entry name" value="LOB DOMAIN-CONTAINING PROTEIN 40"/>
    <property type="match status" value="1"/>
</dbReference>
<dbReference type="AlphaFoldDB" id="A0A8X7YNE8"/>
<dbReference type="OrthoDB" id="1922547at2759"/>
<evidence type="ECO:0000256" key="1">
    <source>
        <dbReference type="ARBA" id="ARBA00005474"/>
    </source>
</evidence>
<name>A0A8X7YNE8_POPTO</name>
<sequence>MIIKIPFQSFLFHQSHIELSFFLSDISIHLLHSLHFSISFQTEYTMRMSCNGCRILRKGCGDDCSIKPCLQWIETPDSQANATLFLAKFYGRAGLMNLINACPQHLRPATFKSLLYEACGRIVNPVSGSVGLLSTGSWQQCQAAVEAVLKGEPITQIASTDQLARGGSDTRHVSREEDWSVSDQPRKVKSKRQCNRSTSKRKSSRTEAEHTCFEFMIGFDGLRSVSPDSVLSWRPSLGSDNEETDSMGSVETVEASKLDEPAEGSDLDLDLTLGHY</sequence>
<dbReference type="PROSITE" id="PS50891">
    <property type="entry name" value="LOB"/>
    <property type="match status" value="1"/>
</dbReference>
<comment type="caution">
    <text evidence="4">The sequence shown here is derived from an EMBL/GenBank/DDBJ whole genome shotgun (WGS) entry which is preliminary data.</text>
</comment>
<reference evidence="4" key="1">
    <citation type="journal article" date="2020" name="bioRxiv">
        <title>Hybrid origin of Populus tomentosa Carr. identified through genome sequencing and phylogenomic analysis.</title>
        <authorList>
            <person name="An X."/>
            <person name="Gao K."/>
            <person name="Chen Z."/>
            <person name="Li J."/>
            <person name="Yang X."/>
            <person name="Yang X."/>
            <person name="Zhou J."/>
            <person name="Guo T."/>
            <person name="Zhao T."/>
            <person name="Huang S."/>
            <person name="Miao D."/>
            <person name="Khan W.U."/>
            <person name="Rao P."/>
            <person name="Ye M."/>
            <person name="Lei B."/>
            <person name="Liao W."/>
            <person name="Wang J."/>
            <person name="Ji L."/>
            <person name="Li Y."/>
            <person name="Guo B."/>
            <person name="Mustafa N.S."/>
            <person name="Li S."/>
            <person name="Yun Q."/>
            <person name="Keller S.R."/>
            <person name="Mao J."/>
            <person name="Zhang R."/>
            <person name="Strauss S.H."/>
        </authorList>
    </citation>
    <scope>NUCLEOTIDE SEQUENCE</scope>
    <source>
        <strain evidence="4">GM15</strain>
        <tissue evidence="4">Leaf</tissue>
    </source>
</reference>